<dbReference type="PANTHER" id="PTHR10801:SF10">
    <property type="entry name" value="FAD BINDING DOMAIN PROTEIN (AFU_ORTHOLOGUE AFUA_6G14300)"/>
    <property type="match status" value="1"/>
</dbReference>
<dbReference type="InterPro" id="IPR036318">
    <property type="entry name" value="FAD-bd_PCMH-like_sf"/>
</dbReference>
<evidence type="ECO:0000259" key="6">
    <source>
        <dbReference type="PROSITE" id="PS51387"/>
    </source>
</evidence>
<reference evidence="7 8" key="1">
    <citation type="submission" date="2015-05" db="EMBL/GenBank/DDBJ databases">
        <title>Distinctive expansion of gene families associated with plant cell wall degradation and secondary metabolism in the genomes of grapevine trunk pathogens.</title>
        <authorList>
            <person name="Lawrence D.P."/>
            <person name="Travadon R."/>
            <person name="Rolshausen P.E."/>
            <person name="Baumgartner K."/>
        </authorList>
    </citation>
    <scope>NUCLEOTIDE SEQUENCE [LARGE SCALE GENOMIC DNA]</scope>
    <source>
        <strain evidence="7">DA912</strain>
    </source>
</reference>
<dbReference type="FunFam" id="3.30.465.10:FF:000031">
    <property type="entry name" value="FAD binding domain protein"/>
    <property type="match status" value="1"/>
</dbReference>
<gene>
    <name evidence="7" type="ORF">UCDDA912_g06872</name>
</gene>
<feature type="domain" description="FAD-binding PCMH-type" evidence="6">
    <location>
        <begin position="1"/>
        <end position="165"/>
    </location>
</feature>
<dbReference type="EC" id="1.3.1.72" evidence="2"/>
<dbReference type="Gene3D" id="3.30.465.10">
    <property type="match status" value="1"/>
</dbReference>
<proteinExistence type="predicted"/>
<dbReference type="SUPFAM" id="SSF56176">
    <property type="entry name" value="FAD-binding/transporter-associated domain-like"/>
    <property type="match status" value="1"/>
</dbReference>
<dbReference type="GO" id="GO:0000246">
    <property type="term" value="F:Delta24(24-1) sterol reductase activity"/>
    <property type="evidence" value="ECO:0007669"/>
    <property type="project" value="TreeGrafter"/>
</dbReference>
<evidence type="ECO:0000256" key="4">
    <source>
        <dbReference type="ARBA" id="ARBA00022989"/>
    </source>
</evidence>
<dbReference type="InterPro" id="IPR016166">
    <property type="entry name" value="FAD-bd_PCMH"/>
</dbReference>
<dbReference type="Pfam" id="PF01565">
    <property type="entry name" value="FAD_binding_4"/>
    <property type="match status" value="1"/>
</dbReference>
<dbReference type="PROSITE" id="PS51387">
    <property type="entry name" value="FAD_PCMH"/>
    <property type="match status" value="1"/>
</dbReference>
<evidence type="ECO:0000256" key="1">
    <source>
        <dbReference type="ARBA" id="ARBA00004167"/>
    </source>
</evidence>
<organism evidence="7 8">
    <name type="scientific">Diaporthe ampelina</name>
    <dbReference type="NCBI Taxonomy" id="1214573"/>
    <lineage>
        <taxon>Eukaryota</taxon>
        <taxon>Fungi</taxon>
        <taxon>Dikarya</taxon>
        <taxon>Ascomycota</taxon>
        <taxon>Pezizomycotina</taxon>
        <taxon>Sordariomycetes</taxon>
        <taxon>Sordariomycetidae</taxon>
        <taxon>Diaporthales</taxon>
        <taxon>Diaporthaceae</taxon>
        <taxon>Diaporthe</taxon>
    </lineage>
</organism>
<evidence type="ECO:0000256" key="2">
    <source>
        <dbReference type="ARBA" id="ARBA00012405"/>
    </source>
</evidence>
<protein>
    <recommendedName>
        <fullName evidence="2">Delta(24)-sterol reductase</fullName>
        <ecNumber evidence="2">1.3.1.72</ecNumber>
    </recommendedName>
</protein>
<dbReference type="GO" id="GO:0050614">
    <property type="term" value="F:Delta24-sterol reductase activity"/>
    <property type="evidence" value="ECO:0007669"/>
    <property type="project" value="UniProtKB-EC"/>
</dbReference>
<keyword evidence="4" id="KW-1133">Transmembrane helix</keyword>
<comment type="subcellular location">
    <subcellularLocation>
        <location evidence="1">Membrane</location>
        <topology evidence="1">Single-pass membrane protein</topology>
    </subcellularLocation>
</comment>
<dbReference type="STRING" id="1214573.A0A0G2HDC4"/>
<keyword evidence="5" id="KW-0472">Membrane</keyword>
<dbReference type="GO" id="GO:0071949">
    <property type="term" value="F:FAD binding"/>
    <property type="evidence" value="ECO:0007669"/>
    <property type="project" value="InterPro"/>
</dbReference>
<keyword evidence="8" id="KW-1185">Reference proteome</keyword>
<dbReference type="EMBL" id="LCUC01000253">
    <property type="protein sequence ID" value="KKY33163.1"/>
    <property type="molecule type" value="Genomic_DNA"/>
</dbReference>
<evidence type="ECO:0000313" key="8">
    <source>
        <dbReference type="Proteomes" id="UP000034680"/>
    </source>
</evidence>
<dbReference type="InterPro" id="IPR016169">
    <property type="entry name" value="FAD-bd_PCMH_sub2"/>
</dbReference>
<dbReference type="GO" id="GO:0008202">
    <property type="term" value="P:steroid metabolic process"/>
    <property type="evidence" value="ECO:0007669"/>
    <property type="project" value="TreeGrafter"/>
</dbReference>
<comment type="caution">
    <text evidence="7">The sequence shown here is derived from an EMBL/GenBank/DDBJ whole genome shotgun (WGS) entry which is preliminary data.</text>
</comment>
<evidence type="ECO:0000256" key="3">
    <source>
        <dbReference type="ARBA" id="ARBA00022692"/>
    </source>
</evidence>
<evidence type="ECO:0000313" key="7">
    <source>
        <dbReference type="EMBL" id="KKY33163.1"/>
    </source>
</evidence>
<accession>A0A0G2HDC4</accession>
<dbReference type="GO" id="GO:0016020">
    <property type="term" value="C:membrane"/>
    <property type="evidence" value="ECO:0007669"/>
    <property type="project" value="UniProtKB-SubCell"/>
</dbReference>
<dbReference type="OrthoDB" id="415825at2759"/>
<name>A0A0G2HDC4_9PEZI</name>
<dbReference type="PANTHER" id="PTHR10801">
    <property type="entry name" value="24-DEHYDROCHOLESTEROL REDUCTASE"/>
    <property type="match status" value="1"/>
</dbReference>
<dbReference type="Proteomes" id="UP000034680">
    <property type="component" value="Unassembled WGS sequence"/>
</dbReference>
<reference evidence="7 8" key="2">
    <citation type="submission" date="2015-05" db="EMBL/GenBank/DDBJ databases">
        <authorList>
            <person name="Morales-Cruz A."/>
            <person name="Amrine K.C."/>
            <person name="Cantu D."/>
        </authorList>
    </citation>
    <scope>NUCLEOTIDE SEQUENCE [LARGE SCALE GENOMIC DNA]</scope>
    <source>
        <strain evidence="7">DA912</strain>
    </source>
</reference>
<sequence length="343" mass="38048">MNRHRAAVKKIAASVREFYDHKEPYRISHGSTNSTRPKGVMSAVDISALGHVLAVDKVKRTVLVEPNVAMDTLVEATLPHGLMPPVVMEFPGITAGGGFAGTGGESSSFRHGFFDETVERVEVVLANGEIATASRDEHSDLFHAASGALGTLGIVTLLEINLMPAKKYVHTRYHRISSVAEAVKLVREETTKPENDYVDGILYSKDYGVIITGTLTDKKPENVKPQTFSGAWDPWFYVHAEERTSKSAPGSDFDPEEDYMPLAEYFFRYDRGTFWMDTGTSAAPEQQRREEDSMMLNIGVWGHEGTLDPSGFVAKNRAIEDKVRSLGGKKWLYAHVYQPEADY</sequence>
<dbReference type="InterPro" id="IPR006094">
    <property type="entry name" value="Oxid_FAD_bind_N"/>
</dbReference>
<evidence type="ECO:0000256" key="5">
    <source>
        <dbReference type="ARBA" id="ARBA00023136"/>
    </source>
</evidence>
<dbReference type="AlphaFoldDB" id="A0A0G2HDC4"/>
<keyword evidence="3" id="KW-0812">Transmembrane</keyword>
<dbReference type="InterPro" id="IPR040165">
    <property type="entry name" value="Diminuto-like"/>
</dbReference>
<dbReference type="GO" id="GO:0005737">
    <property type="term" value="C:cytoplasm"/>
    <property type="evidence" value="ECO:0007669"/>
    <property type="project" value="TreeGrafter"/>
</dbReference>